<feature type="transmembrane region" description="Helical" evidence="1">
    <location>
        <begin position="75"/>
        <end position="97"/>
    </location>
</feature>
<organism evidence="2 3">
    <name type="scientific">Sarocladium strictum</name>
    <name type="common">Black bundle disease fungus</name>
    <name type="synonym">Acremonium strictum</name>
    <dbReference type="NCBI Taxonomy" id="5046"/>
    <lineage>
        <taxon>Eukaryota</taxon>
        <taxon>Fungi</taxon>
        <taxon>Dikarya</taxon>
        <taxon>Ascomycota</taxon>
        <taxon>Pezizomycotina</taxon>
        <taxon>Sordariomycetes</taxon>
        <taxon>Hypocreomycetidae</taxon>
        <taxon>Hypocreales</taxon>
        <taxon>Sarocladiaceae</taxon>
        <taxon>Sarocladium</taxon>
    </lineage>
</organism>
<comment type="caution">
    <text evidence="2">The sequence shown here is derived from an EMBL/GenBank/DDBJ whole genome shotgun (WGS) entry which is preliminary data.</text>
</comment>
<evidence type="ECO:0000313" key="2">
    <source>
        <dbReference type="EMBL" id="KAK0382961.1"/>
    </source>
</evidence>
<keyword evidence="1" id="KW-1133">Transmembrane helix</keyword>
<reference evidence="2" key="1">
    <citation type="submission" date="2022-10" db="EMBL/GenBank/DDBJ databases">
        <title>Determination and structural analysis of whole genome sequence of Sarocladium strictum F4-1.</title>
        <authorList>
            <person name="Hu L."/>
            <person name="Jiang Y."/>
        </authorList>
    </citation>
    <scope>NUCLEOTIDE SEQUENCE</scope>
    <source>
        <strain evidence="2">F4-1</strain>
    </source>
</reference>
<name>A0AA39G9L5_SARSR</name>
<accession>A0AA39G9L5</accession>
<gene>
    <name evidence="2" type="ORF">NLU13_8877</name>
</gene>
<evidence type="ECO:0000313" key="3">
    <source>
        <dbReference type="Proteomes" id="UP001175261"/>
    </source>
</evidence>
<dbReference type="Proteomes" id="UP001175261">
    <property type="component" value="Unassembled WGS sequence"/>
</dbReference>
<keyword evidence="3" id="KW-1185">Reference proteome</keyword>
<protein>
    <submittedName>
        <fullName evidence="2">Uncharacterized protein</fullName>
    </submittedName>
</protein>
<dbReference type="EMBL" id="JAPDFR010000009">
    <property type="protein sequence ID" value="KAK0382961.1"/>
    <property type="molecule type" value="Genomic_DNA"/>
</dbReference>
<dbReference type="AlphaFoldDB" id="A0AA39G9L5"/>
<proteinExistence type="predicted"/>
<sequence>MPALWVGTSFVVNAGSYAAAKLRTKVVLATEADGRDQRRRRRRRSRVARVLKDQFTLSSKQPSAKLRLRRETYRFVIISWVTSLGAIGNLILGTLTLSGSNYISTRDAMCCDCSVLPVGDSVLRRAQYGDCQDEGHGGQ</sequence>
<keyword evidence="1" id="KW-0812">Transmembrane</keyword>
<keyword evidence="1" id="KW-0472">Membrane</keyword>
<evidence type="ECO:0000256" key="1">
    <source>
        <dbReference type="SAM" id="Phobius"/>
    </source>
</evidence>